<dbReference type="EMBL" id="JACHHR010000002">
    <property type="protein sequence ID" value="MBB5211566.1"/>
    <property type="molecule type" value="Genomic_DNA"/>
</dbReference>
<proteinExistence type="predicted"/>
<evidence type="ECO:0000313" key="5">
    <source>
        <dbReference type="Proteomes" id="UP000563601"/>
    </source>
</evidence>
<evidence type="ECO:0000313" key="4">
    <source>
        <dbReference type="Proteomes" id="UP000464675"/>
    </source>
</evidence>
<dbReference type="Pfam" id="PF12915">
    <property type="entry name" value="DUF3833"/>
    <property type="match status" value="1"/>
</dbReference>
<keyword evidence="4" id="KW-1185">Reference proteome</keyword>
<dbReference type="AlphaFoldDB" id="A0A6P1T466"/>
<feature type="signal peptide" evidence="1">
    <location>
        <begin position="1"/>
        <end position="23"/>
    </location>
</feature>
<evidence type="ECO:0000256" key="1">
    <source>
        <dbReference type="SAM" id="SignalP"/>
    </source>
</evidence>
<dbReference type="PROSITE" id="PS51257">
    <property type="entry name" value="PROKAR_LIPOPROTEIN"/>
    <property type="match status" value="1"/>
</dbReference>
<gene>
    <name evidence="3" type="ORF">GTQ55_00975</name>
    <name evidence="2" type="ORF">HNQ53_001784</name>
</gene>
<dbReference type="InterPro" id="IPR024409">
    <property type="entry name" value="DUF3833"/>
</dbReference>
<feature type="chain" id="PRO_5044645442" evidence="1">
    <location>
        <begin position="24"/>
        <end position="184"/>
    </location>
</feature>
<reference evidence="2 5" key="2">
    <citation type="submission" date="2020-08" db="EMBL/GenBank/DDBJ databases">
        <title>Genomic Encyclopedia of Type Strains, Phase IV (KMG-IV): sequencing the most valuable type-strain genomes for metagenomic binning, comparative biology and taxonomic classification.</title>
        <authorList>
            <person name="Goeker M."/>
        </authorList>
    </citation>
    <scope>NUCLEOTIDE SEQUENCE [LARGE SCALE GENOMIC DNA]</scope>
    <source>
        <strain evidence="2 5">DSM 11525</strain>
    </source>
</reference>
<evidence type="ECO:0000313" key="2">
    <source>
        <dbReference type="EMBL" id="MBB5211566.1"/>
    </source>
</evidence>
<reference evidence="3 4" key="1">
    <citation type="submission" date="2020-01" db="EMBL/GenBank/DDBJ databases">
        <title>The possibility of degradation of plastic by Microbulbifer hydrolyticus IRE-31.</title>
        <authorList>
            <person name="Liu L."/>
        </authorList>
    </citation>
    <scope>NUCLEOTIDE SEQUENCE [LARGE SCALE GENOMIC DNA]</scope>
    <source>
        <strain evidence="3 4">IRE-31</strain>
    </source>
</reference>
<protein>
    <submittedName>
        <fullName evidence="3">DUF3833 family protein</fullName>
    </submittedName>
</protein>
<dbReference type="RefSeq" id="WP_161857032.1">
    <property type="nucleotide sequence ID" value="NZ_CP047491.1"/>
</dbReference>
<name>A0A6P1T466_9GAMM</name>
<organism evidence="2 5">
    <name type="scientific">Microbulbifer hydrolyticus</name>
    <dbReference type="NCBI Taxonomy" id="48074"/>
    <lineage>
        <taxon>Bacteria</taxon>
        <taxon>Pseudomonadati</taxon>
        <taxon>Pseudomonadota</taxon>
        <taxon>Gammaproteobacteria</taxon>
        <taxon>Cellvibrionales</taxon>
        <taxon>Microbulbiferaceae</taxon>
        <taxon>Microbulbifer</taxon>
    </lineage>
</organism>
<dbReference type="Proteomes" id="UP000464675">
    <property type="component" value="Chromosome"/>
</dbReference>
<evidence type="ECO:0000313" key="3">
    <source>
        <dbReference type="EMBL" id="QHQ37694.1"/>
    </source>
</evidence>
<accession>A0A6P1T466</accession>
<dbReference type="OrthoDB" id="5296954at2"/>
<sequence length="184" mass="20700">MLRLHYCALLLFASLLIASCGGATVEDYAKREPAFIPEQFFKGDLEAYGVVKDRSGTVTRRFSATLKGSWKDGKGLLAERFEFDDGEIQYRNWHLIPQQQSGGVRRYGASAEDVVGEATVRVSGNAGFFRYTLKVPYGDRQINVDVDDRMYLVNERILIAESDLTKWGFDVGEIILTIIKPHTP</sequence>
<dbReference type="Proteomes" id="UP000563601">
    <property type="component" value="Unassembled WGS sequence"/>
</dbReference>
<keyword evidence="1" id="KW-0732">Signal</keyword>
<dbReference type="EMBL" id="CP047491">
    <property type="protein sequence ID" value="QHQ37694.1"/>
    <property type="molecule type" value="Genomic_DNA"/>
</dbReference>